<sequence>MSSETEIDAATVPSSGEINGLVPLSVISSYSLLQSPTRVTELVQTAKQRGYQAVALTDINVLYGVVDFFNAARQAGIKPLIGLTIELASEVTEPMDNDQAMPSTKHNDLPTFPLTLIAKNEHGYQNLIQISSAKMTREERDPLKVVDISDWLSDLVIVNGLQSEIGRLASTGQQNAAAQQMTRLQKIANDTVYLGVSDQQSRATIDTLQQFADQNHCRLVAVNDVRYLNPDDSFKTSVMTSISSGEQITNLGAVSQQTGPWYLREAVPLANHYHELGLDEAVRETSHIANIATVDFTFQAPQLPHFKTPSHEPAADYLRQLCAAGLTKRLGEGNPLAERYQQRLTHELTVIHQLGFDDYFLIVWDVMNYAHEHHITTGPGRGSAAGSLVAYVLAITEVDPLTYDLLFERFLNDQRAQMPDIDLDIPDDKRDELLLYVRDRYGADKVGQIITFGTLGAKQVIRDVGRVFGLSTFQMAEWSRTIPGGLGVTLASAQRDSQPLRNLIADSGVNSLLFETAMALEGLPRHTSTHAAGVVLSDQPLTDIVPVQSGSEGLLVAQFPKNTVEALGLLKMDFLGLRNLTILANTLAEIETTNGKKLQVNDIPLNDSETLALFQKGDTNGVFQFESSGIKNVLRQLHPETFELVVAVNALYRPGPMENIDHFIARKKGKEPVTYPAQALEPILGPTFGIIVYQEQVMRVASVMGGFSLGKADILRRAMSKKDHHKIDALRTEFIEGAVAKNFTQAVAVQVYDYIENFASYGFNRSHAVAYSKMAFELAYLKVHHPGAFFTALLNSVLGNPTKTKLYLLEAKQHGVNVAAPNVNVSQAGFSLVNGQIVFGLSDIKGVRRDFVANILALRQKNGAFKDLETFVNAIEPQFRKTDVLTAMIYAGSFDSFGLNRAELLDLLPRVISGAQVSIDLFESNLGLKPKVEHRHDLSLKEKLSHEAEVLGAYVSGHPVEQYTGLSQQLNATPIVDVAVGQVATVILYTSRIREIRTKKGDRMAFVSGNDPSGELSITVFPRLYKEVSEWLAPEQVVVVTGKIDTGRQLEIVADRLQLAKTVQEQGVHQQSRQNTQLNGGSNTQSNKPAQATTRPHVSEPATPIGTWYLQLTEANITGGAENAFRQQMGSLRGNNPVILHNQVDNRTVKLASAFNLAATAQVRNQLIGIFGEGNVVFRRNQT</sequence>
<keyword evidence="5" id="KW-0808">Transferase</keyword>
<name>A0A0R1RVK6_9LACO</name>
<comment type="catalytic activity">
    <reaction evidence="11">
        <text>DNA(n) + a 2'-deoxyribonucleoside 5'-triphosphate = DNA(n+1) + diphosphate</text>
        <dbReference type="Rhea" id="RHEA:22508"/>
        <dbReference type="Rhea" id="RHEA-COMP:17339"/>
        <dbReference type="Rhea" id="RHEA-COMP:17340"/>
        <dbReference type="ChEBI" id="CHEBI:33019"/>
        <dbReference type="ChEBI" id="CHEBI:61560"/>
        <dbReference type="ChEBI" id="CHEBI:173112"/>
        <dbReference type="EC" id="2.7.7.7"/>
    </reaction>
</comment>
<dbReference type="GO" id="GO:0003887">
    <property type="term" value="F:DNA-directed DNA polymerase activity"/>
    <property type="evidence" value="ECO:0007669"/>
    <property type="project" value="UniProtKB-KW"/>
</dbReference>
<dbReference type="Gene3D" id="1.10.150.870">
    <property type="match status" value="1"/>
</dbReference>
<keyword evidence="6" id="KW-0548">Nucleotidyltransferase</keyword>
<dbReference type="SUPFAM" id="SSF89550">
    <property type="entry name" value="PHP domain-like"/>
    <property type="match status" value="1"/>
</dbReference>
<dbReference type="GO" id="GO:0003676">
    <property type="term" value="F:nucleic acid binding"/>
    <property type="evidence" value="ECO:0007669"/>
    <property type="project" value="InterPro"/>
</dbReference>
<evidence type="ECO:0000313" key="15">
    <source>
        <dbReference type="Proteomes" id="UP000051999"/>
    </source>
</evidence>
<dbReference type="EMBL" id="AZFF01000001">
    <property type="protein sequence ID" value="KRL57163.1"/>
    <property type="molecule type" value="Genomic_DNA"/>
</dbReference>
<dbReference type="Pfam" id="PF01336">
    <property type="entry name" value="tRNA_anti-codon"/>
    <property type="match status" value="1"/>
</dbReference>
<dbReference type="NCBIfam" id="NF004226">
    <property type="entry name" value="PRK05673.1"/>
    <property type="match status" value="1"/>
</dbReference>
<reference evidence="14 15" key="1">
    <citation type="journal article" date="2015" name="Genome Announc.">
        <title>Expanding the biotechnology potential of lactobacilli through comparative genomics of 213 strains and associated genera.</title>
        <authorList>
            <person name="Sun Z."/>
            <person name="Harris H.M."/>
            <person name="McCann A."/>
            <person name="Guo C."/>
            <person name="Argimon S."/>
            <person name="Zhang W."/>
            <person name="Yang X."/>
            <person name="Jeffery I.B."/>
            <person name="Cooney J.C."/>
            <person name="Kagawa T.F."/>
            <person name="Liu W."/>
            <person name="Song Y."/>
            <person name="Salvetti E."/>
            <person name="Wrobel A."/>
            <person name="Rasinkangas P."/>
            <person name="Parkhill J."/>
            <person name="Rea M.C."/>
            <person name="O'Sullivan O."/>
            <person name="Ritari J."/>
            <person name="Douillard F.P."/>
            <person name="Paul Ross R."/>
            <person name="Yang R."/>
            <person name="Briner A.E."/>
            <person name="Felis G.E."/>
            <person name="de Vos W.M."/>
            <person name="Barrangou R."/>
            <person name="Klaenhammer T.R."/>
            <person name="Caufield P.W."/>
            <person name="Cui Y."/>
            <person name="Zhang H."/>
            <person name="O'Toole P.W."/>
        </authorList>
    </citation>
    <scope>NUCLEOTIDE SEQUENCE [LARGE SCALE GENOMIC DNA]</scope>
    <source>
        <strain evidence="14 15">DSM 15814</strain>
    </source>
</reference>
<evidence type="ECO:0000256" key="4">
    <source>
        <dbReference type="ARBA" id="ARBA00019114"/>
    </source>
</evidence>
<dbReference type="PANTHER" id="PTHR32294">
    <property type="entry name" value="DNA POLYMERASE III SUBUNIT ALPHA"/>
    <property type="match status" value="1"/>
</dbReference>
<dbReference type="InterPro" id="IPR003141">
    <property type="entry name" value="Pol/His_phosphatase_N"/>
</dbReference>
<dbReference type="RefSeq" id="WP_017261936.1">
    <property type="nucleotide sequence ID" value="NZ_AUAW01000001.1"/>
</dbReference>
<evidence type="ECO:0000256" key="2">
    <source>
        <dbReference type="ARBA" id="ARBA00009496"/>
    </source>
</evidence>
<evidence type="ECO:0000256" key="10">
    <source>
        <dbReference type="ARBA" id="ARBA00026073"/>
    </source>
</evidence>
<proteinExistence type="inferred from homology"/>
<dbReference type="EC" id="2.7.7.7" evidence="3"/>
<gene>
    <name evidence="14" type="ORF">FD35_GL000170</name>
</gene>
<comment type="similarity">
    <text evidence="2">Belongs to the DNA polymerase type-C family. DnaE subfamily.</text>
</comment>
<dbReference type="GO" id="GO:0005737">
    <property type="term" value="C:cytoplasm"/>
    <property type="evidence" value="ECO:0007669"/>
    <property type="project" value="UniProtKB-SubCell"/>
</dbReference>
<dbReference type="eggNOG" id="COG0587">
    <property type="taxonomic scope" value="Bacteria"/>
</dbReference>
<dbReference type="InterPro" id="IPR040982">
    <property type="entry name" value="DNA_pol3_finger"/>
</dbReference>
<feature type="compositionally biased region" description="Polar residues" evidence="12">
    <location>
        <begin position="1064"/>
        <end position="1096"/>
    </location>
</feature>
<feature type="domain" description="Polymerase/histidinol phosphatase N-terminal" evidence="13">
    <location>
        <begin position="22"/>
        <end position="89"/>
    </location>
</feature>
<protein>
    <recommendedName>
        <fullName evidence="4">DNA polymerase III subunit alpha</fullName>
        <ecNumber evidence="3">2.7.7.7</ecNumber>
    </recommendedName>
</protein>
<dbReference type="InterPro" id="IPR004805">
    <property type="entry name" value="DnaE2/DnaE/PolC"/>
</dbReference>
<organism evidence="14 15">
    <name type="scientific">Furfurilactobacillus rossiae DSM 15814</name>
    <dbReference type="NCBI Taxonomy" id="1114972"/>
    <lineage>
        <taxon>Bacteria</taxon>
        <taxon>Bacillati</taxon>
        <taxon>Bacillota</taxon>
        <taxon>Bacilli</taxon>
        <taxon>Lactobacillales</taxon>
        <taxon>Lactobacillaceae</taxon>
        <taxon>Furfurilactobacillus</taxon>
    </lineage>
</organism>
<dbReference type="Gene3D" id="1.10.10.1600">
    <property type="entry name" value="Bacterial DNA polymerase III alpha subunit, thumb domain"/>
    <property type="match status" value="1"/>
</dbReference>
<dbReference type="InterPro" id="IPR011708">
    <property type="entry name" value="DNA_pol3_alpha_NTPase_dom"/>
</dbReference>
<evidence type="ECO:0000256" key="6">
    <source>
        <dbReference type="ARBA" id="ARBA00022695"/>
    </source>
</evidence>
<dbReference type="AlphaFoldDB" id="A0A0R1RVK6"/>
<comment type="subunit">
    <text evidence="10">DNA polymerase III contains a core (composed of alpha, epsilon and theta chains) that associates with a tau subunit. This core dimerizes to form the POLIII' complex. PolIII' associates with the gamma complex (composed of gamma, delta, delta', psi and chi chains) and with the beta chain to form the complete DNA polymerase III complex.</text>
</comment>
<evidence type="ECO:0000259" key="13">
    <source>
        <dbReference type="SMART" id="SM00481"/>
    </source>
</evidence>
<dbReference type="PATRIC" id="fig|1114972.6.peg.171"/>
<dbReference type="InterPro" id="IPR029460">
    <property type="entry name" value="DNAPol_HHH"/>
</dbReference>
<dbReference type="Pfam" id="PF17657">
    <property type="entry name" value="DNA_pol3_finger"/>
    <property type="match status" value="1"/>
</dbReference>
<keyword evidence="15" id="KW-1185">Reference proteome</keyword>
<dbReference type="Pfam" id="PF07733">
    <property type="entry name" value="DNA_pol3_alpha"/>
    <property type="match status" value="1"/>
</dbReference>
<evidence type="ECO:0000256" key="8">
    <source>
        <dbReference type="ARBA" id="ARBA00022932"/>
    </source>
</evidence>
<dbReference type="STRING" id="1114972.FD35_GL000170"/>
<accession>A0A0R1RVK6</accession>
<evidence type="ECO:0000256" key="3">
    <source>
        <dbReference type="ARBA" id="ARBA00012417"/>
    </source>
</evidence>
<dbReference type="GO" id="GO:0006260">
    <property type="term" value="P:DNA replication"/>
    <property type="evidence" value="ECO:0007669"/>
    <property type="project" value="UniProtKB-KW"/>
</dbReference>
<evidence type="ECO:0000256" key="5">
    <source>
        <dbReference type="ARBA" id="ARBA00022679"/>
    </source>
</evidence>
<dbReference type="CDD" id="cd04485">
    <property type="entry name" value="DnaE_OBF"/>
    <property type="match status" value="1"/>
</dbReference>
<evidence type="ECO:0000256" key="9">
    <source>
        <dbReference type="ARBA" id="ARBA00025611"/>
    </source>
</evidence>
<dbReference type="Proteomes" id="UP000051999">
    <property type="component" value="Unassembled WGS sequence"/>
</dbReference>
<keyword evidence="7" id="KW-0235">DNA replication</keyword>
<dbReference type="Pfam" id="PF02811">
    <property type="entry name" value="PHP"/>
    <property type="match status" value="1"/>
</dbReference>
<dbReference type="PANTHER" id="PTHR32294:SF0">
    <property type="entry name" value="DNA POLYMERASE III SUBUNIT ALPHA"/>
    <property type="match status" value="1"/>
</dbReference>
<dbReference type="CDD" id="cd07431">
    <property type="entry name" value="PHP_PolIIIA"/>
    <property type="match status" value="1"/>
</dbReference>
<feature type="region of interest" description="Disordered" evidence="12">
    <location>
        <begin position="1064"/>
        <end position="1103"/>
    </location>
</feature>
<comment type="caution">
    <text evidence="14">The sequence shown here is derived from an EMBL/GenBank/DDBJ whole genome shotgun (WGS) entry which is preliminary data.</text>
</comment>
<comment type="subcellular location">
    <subcellularLocation>
        <location evidence="1">Cytoplasm</location>
    </subcellularLocation>
</comment>
<keyword evidence="8 14" id="KW-0239">DNA-directed DNA polymerase</keyword>
<dbReference type="InterPro" id="IPR004013">
    <property type="entry name" value="PHP_dom"/>
</dbReference>
<evidence type="ECO:0000256" key="11">
    <source>
        <dbReference type="ARBA" id="ARBA00049244"/>
    </source>
</evidence>
<comment type="function">
    <text evidence="9">DNA polymerase III is a complex, multichain enzyme responsible for most of the replicative synthesis in bacteria. This DNA polymerase also exhibits 3' to 5' exonuclease activity. The alpha chain is the DNA polymerase.</text>
</comment>
<dbReference type="SMART" id="SM00481">
    <property type="entry name" value="POLIIIAc"/>
    <property type="match status" value="1"/>
</dbReference>
<evidence type="ECO:0000256" key="7">
    <source>
        <dbReference type="ARBA" id="ARBA00022705"/>
    </source>
</evidence>
<dbReference type="Pfam" id="PF14579">
    <property type="entry name" value="HHH_6"/>
    <property type="match status" value="1"/>
</dbReference>
<dbReference type="Gene3D" id="3.20.20.140">
    <property type="entry name" value="Metal-dependent hydrolases"/>
    <property type="match status" value="1"/>
</dbReference>
<dbReference type="InterPro" id="IPR016195">
    <property type="entry name" value="Pol/histidinol_Pase-like"/>
</dbReference>
<evidence type="ECO:0000256" key="1">
    <source>
        <dbReference type="ARBA" id="ARBA00004496"/>
    </source>
</evidence>
<evidence type="ECO:0000313" key="14">
    <source>
        <dbReference type="EMBL" id="KRL57163.1"/>
    </source>
</evidence>
<dbReference type="InterPro" id="IPR004365">
    <property type="entry name" value="NA-bd_OB_tRNA"/>
</dbReference>
<dbReference type="GO" id="GO:0008408">
    <property type="term" value="F:3'-5' exonuclease activity"/>
    <property type="evidence" value="ECO:0007669"/>
    <property type="project" value="InterPro"/>
</dbReference>
<dbReference type="InterPro" id="IPR041931">
    <property type="entry name" value="DNA_pol3_alpha_thumb_dom"/>
</dbReference>
<dbReference type="NCBIfam" id="TIGR00594">
    <property type="entry name" value="polc"/>
    <property type="match status" value="1"/>
</dbReference>
<evidence type="ECO:0000256" key="12">
    <source>
        <dbReference type="SAM" id="MobiDB-lite"/>
    </source>
</evidence>